<dbReference type="Pfam" id="PF03413">
    <property type="entry name" value="PepSY"/>
    <property type="match status" value="2"/>
</dbReference>
<proteinExistence type="predicted"/>
<dbReference type="OrthoDB" id="5361545at2"/>
<name>A0A5C8NKW9_9BACI</name>
<feature type="domain" description="PepSY" evidence="1">
    <location>
        <begin position="45"/>
        <end position="101"/>
    </location>
</feature>
<organism evidence="2 3">
    <name type="scientific">Cerasibacillus terrae</name>
    <dbReference type="NCBI Taxonomy" id="2498845"/>
    <lineage>
        <taxon>Bacteria</taxon>
        <taxon>Bacillati</taxon>
        <taxon>Bacillota</taxon>
        <taxon>Bacilli</taxon>
        <taxon>Bacillales</taxon>
        <taxon>Bacillaceae</taxon>
        <taxon>Cerasibacillus</taxon>
    </lineage>
</organism>
<dbReference type="Proteomes" id="UP000321574">
    <property type="component" value="Unassembled WGS sequence"/>
</dbReference>
<comment type="caution">
    <text evidence="2">The sequence shown here is derived from an EMBL/GenBank/DDBJ whole genome shotgun (WGS) entry which is preliminary data.</text>
</comment>
<dbReference type="AlphaFoldDB" id="A0A5C8NKW9"/>
<evidence type="ECO:0000259" key="1">
    <source>
        <dbReference type="Pfam" id="PF03413"/>
    </source>
</evidence>
<evidence type="ECO:0000313" key="2">
    <source>
        <dbReference type="EMBL" id="TXL61697.1"/>
    </source>
</evidence>
<feature type="domain" description="PepSY" evidence="1">
    <location>
        <begin position="158"/>
        <end position="212"/>
    </location>
</feature>
<gene>
    <name evidence="2" type="ORF">FHP05_12505</name>
</gene>
<accession>A0A5C8NKW9</accession>
<dbReference type="Gene3D" id="3.10.450.40">
    <property type="match status" value="2"/>
</dbReference>
<dbReference type="InterPro" id="IPR025711">
    <property type="entry name" value="PepSY"/>
</dbReference>
<sequence>MMYLENKRRNKNMNKKRWITISAAVLAIVFGFGVYQSSASQDEPKLSSEDIENLVMEQYPGKITEMELEKDHNKVVYEVEVEVKDKEYDLELDGNTGEVLKLKEKIISPKKSKETTDDNKSKKIVIEEKDDDDVVEGKETAKENNTNNKTTKDKNTVIDVKEASNIALKEFSGTITSVDLDEDDGRLIYEIEIDKGHQEAEIEIDAYTGEILVIDIDD</sequence>
<protein>
    <recommendedName>
        <fullName evidence="1">PepSY domain-containing protein</fullName>
    </recommendedName>
</protein>
<evidence type="ECO:0000313" key="3">
    <source>
        <dbReference type="Proteomes" id="UP000321574"/>
    </source>
</evidence>
<reference evidence="2 3" key="1">
    <citation type="submission" date="2019-06" db="EMBL/GenBank/DDBJ databases">
        <title>Cerasibacillus sp. nov., isolated from maize field.</title>
        <authorList>
            <person name="Lin S.-Y."/>
            <person name="Tsai C.-F."/>
            <person name="Young C.-C."/>
        </authorList>
    </citation>
    <scope>NUCLEOTIDE SEQUENCE [LARGE SCALE GENOMIC DNA]</scope>
    <source>
        <strain evidence="2 3">CC-CFT480</strain>
    </source>
</reference>
<keyword evidence="3" id="KW-1185">Reference proteome</keyword>
<dbReference type="EMBL" id="VDUW01000010">
    <property type="protein sequence ID" value="TXL61697.1"/>
    <property type="molecule type" value="Genomic_DNA"/>
</dbReference>